<evidence type="ECO:0000313" key="1">
    <source>
        <dbReference type="EMBL" id="KAF9463526.1"/>
    </source>
</evidence>
<gene>
    <name evidence="1" type="ORF">BDZ94DRAFT_1258461</name>
</gene>
<organism evidence="1 2">
    <name type="scientific">Collybia nuda</name>
    <dbReference type="NCBI Taxonomy" id="64659"/>
    <lineage>
        <taxon>Eukaryota</taxon>
        <taxon>Fungi</taxon>
        <taxon>Dikarya</taxon>
        <taxon>Basidiomycota</taxon>
        <taxon>Agaricomycotina</taxon>
        <taxon>Agaricomycetes</taxon>
        <taxon>Agaricomycetidae</taxon>
        <taxon>Agaricales</taxon>
        <taxon>Tricholomatineae</taxon>
        <taxon>Clitocybaceae</taxon>
        <taxon>Collybia</taxon>
    </lineage>
</organism>
<dbReference type="Proteomes" id="UP000807353">
    <property type="component" value="Unassembled WGS sequence"/>
</dbReference>
<accession>A0A9P5Y876</accession>
<sequence length="53" mass="5590">MGDKGSSPSVCSAQFTYQVISGVGVAQVLVGEFLEVGLAESSWSSRPFLRLVL</sequence>
<name>A0A9P5Y876_9AGAR</name>
<comment type="caution">
    <text evidence="1">The sequence shown here is derived from an EMBL/GenBank/DDBJ whole genome shotgun (WGS) entry which is preliminary data.</text>
</comment>
<evidence type="ECO:0000313" key="2">
    <source>
        <dbReference type="Proteomes" id="UP000807353"/>
    </source>
</evidence>
<dbReference type="EMBL" id="MU150261">
    <property type="protein sequence ID" value="KAF9463526.1"/>
    <property type="molecule type" value="Genomic_DNA"/>
</dbReference>
<reference evidence="1" key="1">
    <citation type="submission" date="2020-11" db="EMBL/GenBank/DDBJ databases">
        <authorList>
            <consortium name="DOE Joint Genome Institute"/>
            <person name="Ahrendt S."/>
            <person name="Riley R."/>
            <person name="Andreopoulos W."/>
            <person name="Labutti K."/>
            <person name="Pangilinan J."/>
            <person name="Ruiz-Duenas F.J."/>
            <person name="Barrasa J.M."/>
            <person name="Sanchez-Garcia M."/>
            <person name="Camarero S."/>
            <person name="Miyauchi S."/>
            <person name="Serrano A."/>
            <person name="Linde D."/>
            <person name="Babiker R."/>
            <person name="Drula E."/>
            <person name="Ayuso-Fernandez I."/>
            <person name="Pacheco R."/>
            <person name="Padilla G."/>
            <person name="Ferreira P."/>
            <person name="Barriuso J."/>
            <person name="Kellner H."/>
            <person name="Castanera R."/>
            <person name="Alfaro M."/>
            <person name="Ramirez L."/>
            <person name="Pisabarro A.G."/>
            <person name="Kuo A."/>
            <person name="Tritt A."/>
            <person name="Lipzen A."/>
            <person name="He G."/>
            <person name="Yan M."/>
            <person name="Ng V."/>
            <person name="Cullen D."/>
            <person name="Martin F."/>
            <person name="Rosso M.-N."/>
            <person name="Henrissat B."/>
            <person name="Hibbett D."/>
            <person name="Martinez A.T."/>
            <person name="Grigoriev I.V."/>
        </authorList>
    </citation>
    <scope>NUCLEOTIDE SEQUENCE</scope>
    <source>
        <strain evidence="1">CBS 247.69</strain>
    </source>
</reference>
<dbReference type="AlphaFoldDB" id="A0A9P5Y876"/>
<proteinExistence type="predicted"/>
<keyword evidence="2" id="KW-1185">Reference proteome</keyword>
<protein>
    <submittedName>
        <fullName evidence="1">Uncharacterized protein</fullName>
    </submittedName>
</protein>